<accession>A0A9X3MS58</accession>
<feature type="domain" description="PAS" evidence="9">
    <location>
        <begin position="13"/>
        <end position="84"/>
    </location>
</feature>
<organism evidence="10 11">
    <name type="scientific">Solirubrobacter ginsenosidimutans</name>
    <dbReference type="NCBI Taxonomy" id="490573"/>
    <lineage>
        <taxon>Bacteria</taxon>
        <taxon>Bacillati</taxon>
        <taxon>Actinomycetota</taxon>
        <taxon>Thermoleophilia</taxon>
        <taxon>Solirubrobacterales</taxon>
        <taxon>Solirubrobacteraceae</taxon>
        <taxon>Solirubrobacter</taxon>
    </lineage>
</organism>
<dbReference type="Gene3D" id="1.20.5.1930">
    <property type="match status" value="1"/>
</dbReference>
<dbReference type="SUPFAM" id="SSF55874">
    <property type="entry name" value="ATPase domain of HSP90 chaperone/DNA topoisomerase II/histidine kinase"/>
    <property type="match status" value="1"/>
</dbReference>
<dbReference type="PANTHER" id="PTHR24421:SF10">
    <property type="entry name" value="NITRATE_NITRITE SENSOR PROTEIN NARQ"/>
    <property type="match status" value="1"/>
</dbReference>
<dbReference type="GO" id="GO:0016020">
    <property type="term" value="C:membrane"/>
    <property type="evidence" value="ECO:0007669"/>
    <property type="project" value="InterPro"/>
</dbReference>
<evidence type="ECO:0000256" key="2">
    <source>
        <dbReference type="ARBA" id="ARBA00012438"/>
    </source>
</evidence>
<evidence type="ECO:0000256" key="3">
    <source>
        <dbReference type="ARBA" id="ARBA00022553"/>
    </source>
</evidence>
<dbReference type="EMBL" id="JAPDOD010000008">
    <property type="protein sequence ID" value="MDA0160916.1"/>
    <property type="molecule type" value="Genomic_DNA"/>
</dbReference>
<keyword evidence="7" id="KW-0067">ATP-binding</keyword>
<keyword evidence="4" id="KW-0808">Transferase</keyword>
<dbReference type="Pfam" id="PF07730">
    <property type="entry name" value="HisKA_3"/>
    <property type="match status" value="1"/>
</dbReference>
<evidence type="ECO:0000256" key="7">
    <source>
        <dbReference type="ARBA" id="ARBA00022840"/>
    </source>
</evidence>
<evidence type="ECO:0000256" key="1">
    <source>
        <dbReference type="ARBA" id="ARBA00000085"/>
    </source>
</evidence>
<keyword evidence="8" id="KW-0902">Two-component regulatory system</keyword>
<dbReference type="InterPro" id="IPR003018">
    <property type="entry name" value="GAF"/>
</dbReference>
<dbReference type="GO" id="GO:0046983">
    <property type="term" value="F:protein dimerization activity"/>
    <property type="evidence" value="ECO:0007669"/>
    <property type="project" value="InterPro"/>
</dbReference>
<proteinExistence type="predicted"/>
<dbReference type="Gene3D" id="3.30.450.40">
    <property type="match status" value="1"/>
</dbReference>
<reference evidence="10" key="1">
    <citation type="submission" date="2022-10" db="EMBL/GenBank/DDBJ databases">
        <title>The WGS of Solirubrobacter ginsenosidimutans DSM 21036.</title>
        <authorList>
            <person name="Jiang Z."/>
        </authorList>
    </citation>
    <scope>NUCLEOTIDE SEQUENCE</scope>
    <source>
        <strain evidence="10">DSM 21036</strain>
    </source>
</reference>
<sequence>MDDAGQHGEFILGESFAAILTETTQSLVCVYDREARIVLFNDACERATGFSREEVLGRDARDFVIPSEEREAFGDFLEYVWKTGTPSPQVGHWQTKSGGRRLIAWSNRPMTDKAGEYIALVTTGIDLTDRESLRDEEDRALQGDPEAKLAQISRLASEQRALRRVATLVAAEVDPDRVFMAVSEECARVLQVNSSAVFRYSDDGRATIVGRHNRDSVSVLGVGEVLEAKESSAIGRVLRTGAPARIDDWGGVRDESEIAEAIFRVGYRSSAAAPIVVAGRLWGAVAITSQDPLPEDSEDRLGAFCELVSLAVASAQARADLIASRARLVEAGDEQRRRLERNLHDGAQQHLVSVAVKLRVARSQLAAKPEITARLLDEAMQELGTGLEELREIARGLHPAILGEHGLGRALEVLANRLPVTVELDVLTERLADHLEATTYYIVSEALTNVAKHARADRARVTVALDGNVLRCEISDDGRGGADAALGTGIVGLRDRAEAAGGTLAVISPPGLGTVVTAALPRSDR</sequence>
<dbReference type="InterPro" id="IPR013656">
    <property type="entry name" value="PAS_4"/>
</dbReference>
<evidence type="ECO:0000256" key="4">
    <source>
        <dbReference type="ARBA" id="ARBA00022679"/>
    </source>
</evidence>
<dbReference type="Pfam" id="PF02518">
    <property type="entry name" value="HATPase_c"/>
    <property type="match status" value="1"/>
</dbReference>
<dbReference type="PANTHER" id="PTHR24421">
    <property type="entry name" value="NITRATE/NITRITE SENSOR PROTEIN NARX-RELATED"/>
    <property type="match status" value="1"/>
</dbReference>
<keyword evidence="6" id="KW-0418">Kinase</keyword>
<dbReference type="InterPro" id="IPR050482">
    <property type="entry name" value="Sensor_HK_TwoCompSys"/>
</dbReference>
<gene>
    <name evidence="10" type="ORF">OM076_11620</name>
</gene>
<dbReference type="InterPro" id="IPR036890">
    <property type="entry name" value="HATPase_C_sf"/>
</dbReference>
<dbReference type="GO" id="GO:0000155">
    <property type="term" value="F:phosphorelay sensor kinase activity"/>
    <property type="evidence" value="ECO:0007669"/>
    <property type="project" value="InterPro"/>
</dbReference>
<evidence type="ECO:0000256" key="5">
    <source>
        <dbReference type="ARBA" id="ARBA00022741"/>
    </source>
</evidence>
<comment type="catalytic activity">
    <reaction evidence="1">
        <text>ATP + protein L-histidine = ADP + protein N-phospho-L-histidine.</text>
        <dbReference type="EC" id="2.7.13.3"/>
    </reaction>
</comment>
<protein>
    <recommendedName>
        <fullName evidence="2">histidine kinase</fullName>
        <ecNumber evidence="2">2.7.13.3</ecNumber>
    </recommendedName>
</protein>
<keyword evidence="5" id="KW-0547">Nucleotide-binding</keyword>
<dbReference type="SMART" id="SM00091">
    <property type="entry name" value="PAS"/>
    <property type="match status" value="1"/>
</dbReference>
<dbReference type="Gene3D" id="3.30.450.20">
    <property type="entry name" value="PAS domain"/>
    <property type="match status" value="1"/>
</dbReference>
<dbReference type="Pfam" id="PF08448">
    <property type="entry name" value="PAS_4"/>
    <property type="match status" value="1"/>
</dbReference>
<evidence type="ECO:0000256" key="6">
    <source>
        <dbReference type="ARBA" id="ARBA00022777"/>
    </source>
</evidence>
<evidence type="ECO:0000256" key="8">
    <source>
        <dbReference type="ARBA" id="ARBA00023012"/>
    </source>
</evidence>
<name>A0A9X3MS58_9ACTN</name>
<evidence type="ECO:0000313" key="11">
    <source>
        <dbReference type="Proteomes" id="UP001149140"/>
    </source>
</evidence>
<dbReference type="SUPFAM" id="SSF55785">
    <property type="entry name" value="PYP-like sensor domain (PAS domain)"/>
    <property type="match status" value="1"/>
</dbReference>
<dbReference type="RefSeq" id="WP_270040040.1">
    <property type="nucleotide sequence ID" value="NZ_JAPDOD010000008.1"/>
</dbReference>
<dbReference type="Pfam" id="PF01590">
    <property type="entry name" value="GAF"/>
    <property type="match status" value="1"/>
</dbReference>
<dbReference type="NCBIfam" id="TIGR00229">
    <property type="entry name" value="sensory_box"/>
    <property type="match status" value="1"/>
</dbReference>
<dbReference type="InterPro" id="IPR029016">
    <property type="entry name" value="GAF-like_dom_sf"/>
</dbReference>
<evidence type="ECO:0000313" key="10">
    <source>
        <dbReference type="EMBL" id="MDA0160916.1"/>
    </source>
</evidence>
<dbReference type="EC" id="2.7.13.3" evidence="2"/>
<dbReference type="InterPro" id="IPR000014">
    <property type="entry name" value="PAS"/>
</dbReference>
<keyword evidence="3" id="KW-0597">Phosphoprotein</keyword>
<dbReference type="InterPro" id="IPR035965">
    <property type="entry name" value="PAS-like_dom_sf"/>
</dbReference>
<dbReference type="CDD" id="cd16917">
    <property type="entry name" value="HATPase_UhpB-NarQ-NarX-like"/>
    <property type="match status" value="1"/>
</dbReference>
<dbReference type="InterPro" id="IPR011712">
    <property type="entry name" value="Sig_transdc_His_kin_sub3_dim/P"/>
</dbReference>
<evidence type="ECO:0000259" key="9">
    <source>
        <dbReference type="PROSITE" id="PS50112"/>
    </source>
</evidence>
<dbReference type="Gene3D" id="3.30.565.10">
    <property type="entry name" value="Histidine kinase-like ATPase, C-terminal domain"/>
    <property type="match status" value="1"/>
</dbReference>
<comment type="caution">
    <text evidence="10">The sequence shown here is derived from an EMBL/GenBank/DDBJ whole genome shotgun (WGS) entry which is preliminary data.</text>
</comment>
<dbReference type="SMART" id="SM00065">
    <property type="entry name" value="GAF"/>
    <property type="match status" value="1"/>
</dbReference>
<dbReference type="AlphaFoldDB" id="A0A9X3MS58"/>
<keyword evidence="11" id="KW-1185">Reference proteome</keyword>
<dbReference type="Proteomes" id="UP001149140">
    <property type="component" value="Unassembled WGS sequence"/>
</dbReference>
<dbReference type="PROSITE" id="PS50112">
    <property type="entry name" value="PAS"/>
    <property type="match status" value="1"/>
</dbReference>
<dbReference type="CDD" id="cd00130">
    <property type="entry name" value="PAS"/>
    <property type="match status" value="1"/>
</dbReference>
<dbReference type="SUPFAM" id="SSF55781">
    <property type="entry name" value="GAF domain-like"/>
    <property type="match status" value="1"/>
</dbReference>
<dbReference type="GO" id="GO:0005524">
    <property type="term" value="F:ATP binding"/>
    <property type="evidence" value="ECO:0007669"/>
    <property type="project" value="UniProtKB-KW"/>
</dbReference>
<dbReference type="InterPro" id="IPR003594">
    <property type="entry name" value="HATPase_dom"/>
</dbReference>